<reference evidence="12" key="2">
    <citation type="submission" date="2023-03" db="EMBL/GenBank/DDBJ databases">
        <authorList>
            <person name="Zhang Z."/>
        </authorList>
    </citation>
    <scope>NUCLEOTIDE SEQUENCE</scope>
    <source>
        <strain evidence="12">DSA</strain>
    </source>
</reference>
<dbReference type="Proteomes" id="UP001172911">
    <property type="component" value="Unassembled WGS sequence"/>
</dbReference>
<dbReference type="InterPro" id="IPR039420">
    <property type="entry name" value="WalR-like"/>
</dbReference>
<dbReference type="InterPro" id="IPR001789">
    <property type="entry name" value="Sig_transdc_resp-reg_receiver"/>
</dbReference>
<dbReference type="SMART" id="SM00862">
    <property type="entry name" value="Trans_reg_C"/>
    <property type="match status" value="1"/>
</dbReference>
<feature type="domain" description="OmpR/PhoB-type" evidence="11">
    <location>
        <begin position="124"/>
        <end position="222"/>
    </location>
</feature>
<dbReference type="SUPFAM" id="SSF46894">
    <property type="entry name" value="C-terminal effector domain of the bipartite response regulators"/>
    <property type="match status" value="1"/>
</dbReference>
<feature type="modified residue" description="4-aspartylphosphate" evidence="8">
    <location>
        <position position="51"/>
    </location>
</feature>
<dbReference type="InterPro" id="IPR016032">
    <property type="entry name" value="Sig_transdc_resp-reg_C-effctor"/>
</dbReference>
<dbReference type="GO" id="GO:0000976">
    <property type="term" value="F:transcription cis-regulatory region binding"/>
    <property type="evidence" value="ECO:0007669"/>
    <property type="project" value="TreeGrafter"/>
</dbReference>
<dbReference type="AlphaFoldDB" id="A0AAW7ZDV1"/>
<dbReference type="GO" id="GO:0005829">
    <property type="term" value="C:cytosol"/>
    <property type="evidence" value="ECO:0007669"/>
    <property type="project" value="TreeGrafter"/>
</dbReference>
<keyword evidence="6" id="KW-0804">Transcription</keyword>
<keyword evidence="5 9" id="KW-0238">DNA-binding</keyword>
<evidence type="ECO:0000256" key="5">
    <source>
        <dbReference type="ARBA" id="ARBA00023125"/>
    </source>
</evidence>
<dbReference type="GO" id="GO:0006355">
    <property type="term" value="P:regulation of DNA-templated transcription"/>
    <property type="evidence" value="ECO:0007669"/>
    <property type="project" value="InterPro"/>
</dbReference>
<gene>
    <name evidence="12" type="ORF">P6N53_08900</name>
</gene>
<dbReference type="CDD" id="cd00383">
    <property type="entry name" value="trans_reg_C"/>
    <property type="match status" value="1"/>
</dbReference>
<comment type="caution">
    <text evidence="12">The sequence shown here is derived from an EMBL/GenBank/DDBJ whole genome shotgun (WGS) entry which is preliminary data.</text>
</comment>
<evidence type="ECO:0000256" key="4">
    <source>
        <dbReference type="ARBA" id="ARBA00023015"/>
    </source>
</evidence>
<evidence type="ECO:0000256" key="2">
    <source>
        <dbReference type="ARBA" id="ARBA00022553"/>
    </source>
</evidence>
<evidence type="ECO:0000256" key="9">
    <source>
        <dbReference type="PROSITE-ProRule" id="PRU01091"/>
    </source>
</evidence>
<dbReference type="PROSITE" id="PS50110">
    <property type="entry name" value="RESPONSE_REGULATORY"/>
    <property type="match status" value="1"/>
</dbReference>
<evidence type="ECO:0000256" key="3">
    <source>
        <dbReference type="ARBA" id="ARBA00023012"/>
    </source>
</evidence>
<sequence length="225" mass="25559">MRVLIVEDEVRLADALGQIMAEQKYAMDIVYNGEDGLDYALSGQYDVIVLDVMLPKRSGFEVVRELRNQKIATPVLLLTAKDEINDKVIGLDYGADDYMTKPFAPEELLARIRALSRRQGDVVLEEMTFADLTLNLSTYDLQRGEKSVHLGFKEFEVLKILMTNPKMVVPKEDLLTKVWGVDSPAEDNNVEAYISFLRKKFFFLGSKVNIGTIRKVGYRLEADEL</sequence>
<comment type="function">
    <text evidence="7">May play the central regulatory role in sporulation. It may be an element of the effector pathway responsible for the activation of sporulation genes in response to nutritional stress. Spo0A may act in concert with spo0H (a sigma factor) to control the expression of some genes that are critical to the sporulation process.</text>
</comment>
<dbReference type="InterPro" id="IPR001867">
    <property type="entry name" value="OmpR/PhoB-type_DNA-bd"/>
</dbReference>
<dbReference type="InterPro" id="IPR036388">
    <property type="entry name" value="WH-like_DNA-bd_sf"/>
</dbReference>
<dbReference type="InterPro" id="IPR011006">
    <property type="entry name" value="CheY-like_superfamily"/>
</dbReference>
<feature type="DNA-binding region" description="OmpR/PhoB-type" evidence="9">
    <location>
        <begin position="124"/>
        <end position="222"/>
    </location>
</feature>
<keyword evidence="13" id="KW-1185">Reference proteome</keyword>
<evidence type="ECO:0000256" key="6">
    <source>
        <dbReference type="ARBA" id="ARBA00023163"/>
    </source>
</evidence>
<evidence type="ECO:0000313" key="13">
    <source>
        <dbReference type="Proteomes" id="UP001172911"/>
    </source>
</evidence>
<dbReference type="Gene3D" id="6.10.250.690">
    <property type="match status" value="1"/>
</dbReference>
<dbReference type="Pfam" id="PF00486">
    <property type="entry name" value="Trans_reg_C"/>
    <property type="match status" value="1"/>
</dbReference>
<dbReference type="Pfam" id="PF00072">
    <property type="entry name" value="Response_reg"/>
    <property type="match status" value="1"/>
</dbReference>
<name>A0AAW7ZDV1_9FIRM</name>
<dbReference type="PANTHER" id="PTHR48111:SF22">
    <property type="entry name" value="REGULATOR OF RPOS"/>
    <property type="match status" value="1"/>
</dbReference>
<protein>
    <recommendedName>
        <fullName evidence="1">Stage 0 sporulation protein A homolog</fullName>
    </recommendedName>
</protein>
<evidence type="ECO:0000259" key="10">
    <source>
        <dbReference type="PROSITE" id="PS50110"/>
    </source>
</evidence>
<evidence type="ECO:0000256" key="7">
    <source>
        <dbReference type="ARBA" id="ARBA00024867"/>
    </source>
</evidence>
<dbReference type="GO" id="GO:0000156">
    <property type="term" value="F:phosphorelay response regulator activity"/>
    <property type="evidence" value="ECO:0007669"/>
    <property type="project" value="TreeGrafter"/>
</dbReference>
<dbReference type="FunFam" id="3.40.50.2300:FF:000001">
    <property type="entry name" value="DNA-binding response regulator PhoB"/>
    <property type="match status" value="1"/>
</dbReference>
<dbReference type="EMBL" id="JARPTC010000012">
    <property type="protein sequence ID" value="MDO7787334.1"/>
    <property type="molecule type" value="Genomic_DNA"/>
</dbReference>
<evidence type="ECO:0000256" key="1">
    <source>
        <dbReference type="ARBA" id="ARBA00018672"/>
    </source>
</evidence>
<evidence type="ECO:0000259" key="11">
    <source>
        <dbReference type="PROSITE" id="PS51755"/>
    </source>
</evidence>
<keyword evidence="3" id="KW-0902">Two-component regulatory system</keyword>
<keyword evidence="4" id="KW-0805">Transcription regulation</keyword>
<dbReference type="PANTHER" id="PTHR48111">
    <property type="entry name" value="REGULATOR OF RPOS"/>
    <property type="match status" value="1"/>
</dbReference>
<dbReference type="GO" id="GO:0032993">
    <property type="term" value="C:protein-DNA complex"/>
    <property type="evidence" value="ECO:0007669"/>
    <property type="project" value="TreeGrafter"/>
</dbReference>
<dbReference type="Gene3D" id="3.40.50.2300">
    <property type="match status" value="1"/>
</dbReference>
<dbReference type="SMART" id="SM00448">
    <property type="entry name" value="REC"/>
    <property type="match status" value="1"/>
</dbReference>
<dbReference type="RefSeq" id="WP_304542477.1">
    <property type="nucleotide sequence ID" value="NZ_JARPTC010000012.1"/>
</dbReference>
<dbReference type="CDD" id="cd17625">
    <property type="entry name" value="REC_OmpR_DrrD-like"/>
    <property type="match status" value="1"/>
</dbReference>
<dbReference type="PROSITE" id="PS51755">
    <property type="entry name" value="OMPR_PHOB"/>
    <property type="match status" value="1"/>
</dbReference>
<evidence type="ECO:0000256" key="8">
    <source>
        <dbReference type="PROSITE-ProRule" id="PRU00169"/>
    </source>
</evidence>
<dbReference type="Gene3D" id="1.10.10.10">
    <property type="entry name" value="Winged helix-like DNA-binding domain superfamily/Winged helix DNA-binding domain"/>
    <property type="match status" value="1"/>
</dbReference>
<evidence type="ECO:0000313" key="12">
    <source>
        <dbReference type="EMBL" id="MDO7787334.1"/>
    </source>
</evidence>
<proteinExistence type="predicted"/>
<dbReference type="SUPFAM" id="SSF52172">
    <property type="entry name" value="CheY-like"/>
    <property type="match status" value="1"/>
</dbReference>
<organism evidence="12 13">
    <name type="scientific">Desulforamulus aquiferis</name>
    <dbReference type="NCBI Taxonomy" id="1397668"/>
    <lineage>
        <taxon>Bacteria</taxon>
        <taxon>Bacillati</taxon>
        <taxon>Bacillota</taxon>
        <taxon>Clostridia</taxon>
        <taxon>Eubacteriales</taxon>
        <taxon>Peptococcaceae</taxon>
        <taxon>Desulforamulus</taxon>
    </lineage>
</organism>
<accession>A0AAW7ZDV1</accession>
<feature type="domain" description="Response regulatory" evidence="10">
    <location>
        <begin position="2"/>
        <end position="116"/>
    </location>
</feature>
<reference evidence="12" key="1">
    <citation type="journal article" date="2023" name="J. Hazard. Mater.">
        <title>Anaerobic biodegradation of pyrene and benzo[a]pyrene by a new sulfate-reducing Desulforamulus aquiferis strain DSA.</title>
        <authorList>
            <person name="Zhang Z."/>
            <person name="Sun J."/>
            <person name="Gong X."/>
            <person name="Wang C."/>
            <person name="Wang H."/>
        </authorList>
    </citation>
    <scope>NUCLEOTIDE SEQUENCE</scope>
    <source>
        <strain evidence="12">DSA</strain>
    </source>
</reference>
<keyword evidence="2 8" id="KW-0597">Phosphoprotein</keyword>